<dbReference type="GO" id="GO:0003949">
    <property type="term" value="F:1-(5-phosphoribosyl)-5-[(5-phosphoribosylamino)methylideneamino]imidazole-4-carboxamide isomerase activity"/>
    <property type="evidence" value="ECO:0007669"/>
    <property type="project" value="UniProtKB-UniRule"/>
</dbReference>
<dbReference type="InterPro" id="IPR023016">
    <property type="entry name" value="HisA/PriA"/>
</dbReference>
<evidence type="ECO:0000313" key="16">
    <source>
        <dbReference type="Proteomes" id="UP000198571"/>
    </source>
</evidence>
<evidence type="ECO:0000256" key="1">
    <source>
        <dbReference type="ARBA" id="ARBA00000901"/>
    </source>
</evidence>
<evidence type="ECO:0000256" key="12">
    <source>
        <dbReference type="HAMAP-Rule" id="MF_01014"/>
    </source>
</evidence>
<evidence type="ECO:0000256" key="2">
    <source>
        <dbReference type="ARBA" id="ARBA00004496"/>
    </source>
</evidence>
<dbReference type="FunFam" id="3.20.20.70:FF:000009">
    <property type="entry name" value="1-(5-phosphoribosyl)-5-[(5-phosphoribosylamino)methylideneamino] imidazole-4-carboxamide isomerase"/>
    <property type="match status" value="1"/>
</dbReference>
<dbReference type="UniPathway" id="UPA00031">
    <property type="reaction ID" value="UER00009"/>
</dbReference>
<dbReference type="STRING" id="1601833.SAMN05518684_12729"/>
<dbReference type="RefSeq" id="WP_093056063.1">
    <property type="nucleotide sequence ID" value="NZ_FOGT01000027.1"/>
</dbReference>
<dbReference type="GO" id="GO:0000105">
    <property type="term" value="P:L-histidine biosynthetic process"/>
    <property type="evidence" value="ECO:0007669"/>
    <property type="project" value="UniProtKB-UniRule"/>
</dbReference>
<dbReference type="InterPro" id="IPR006063">
    <property type="entry name" value="HisA_bact_arch"/>
</dbReference>
<dbReference type="Proteomes" id="UP000198571">
    <property type="component" value="Unassembled WGS sequence"/>
</dbReference>
<evidence type="ECO:0000313" key="15">
    <source>
        <dbReference type="EMBL" id="SES41873.1"/>
    </source>
</evidence>
<dbReference type="SUPFAM" id="SSF51366">
    <property type="entry name" value="Ribulose-phoshate binding barrel"/>
    <property type="match status" value="1"/>
</dbReference>
<organism evidence="15 16">
    <name type="scientific">Salipaludibacillus aurantiacus</name>
    <dbReference type="NCBI Taxonomy" id="1601833"/>
    <lineage>
        <taxon>Bacteria</taxon>
        <taxon>Bacillati</taxon>
        <taxon>Bacillota</taxon>
        <taxon>Bacilli</taxon>
        <taxon>Bacillales</taxon>
        <taxon>Bacillaceae</taxon>
    </lineage>
</organism>
<dbReference type="EMBL" id="FOGT01000027">
    <property type="protein sequence ID" value="SES41873.1"/>
    <property type="molecule type" value="Genomic_DNA"/>
</dbReference>
<accession>A0A1H9X8A1</accession>
<evidence type="ECO:0000256" key="5">
    <source>
        <dbReference type="ARBA" id="ARBA00012550"/>
    </source>
</evidence>
<dbReference type="PANTHER" id="PTHR43090:SF2">
    <property type="entry name" value="1-(5-PHOSPHORIBOSYL)-5-[(5-PHOSPHORIBOSYLAMINO)METHYLIDENEAMINO] IMIDAZOLE-4-CARBOXAMIDE ISOMERASE"/>
    <property type="match status" value="1"/>
</dbReference>
<proteinExistence type="inferred from homology"/>
<comment type="similarity">
    <text evidence="4 12 13">Belongs to the HisA/HisF family.</text>
</comment>
<evidence type="ECO:0000256" key="3">
    <source>
        <dbReference type="ARBA" id="ARBA00005133"/>
    </source>
</evidence>
<keyword evidence="9 12" id="KW-0368">Histidine biosynthesis</keyword>
<dbReference type="Gene3D" id="3.20.20.70">
    <property type="entry name" value="Aldolase class I"/>
    <property type="match status" value="1"/>
</dbReference>
<dbReference type="PANTHER" id="PTHR43090">
    <property type="entry name" value="1-(5-PHOSPHORIBOSYL)-5-[(5-PHOSPHORIBOSYLAMINO)METHYLIDENEAMINO] IMIDAZOLE-4-CARBOXAMIDE ISOMERASE"/>
    <property type="match status" value="1"/>
</dbReference>
<gene>
    <name evidence="12" type="primary">hisA</name>
    <name evidence="15" type="ORF">SAMN05518684_12729</name>
</gene>
<dbReference type="Pfam" id="PF00977">
    <property type="entry name" value="His_biosynth"/>
    <property type="match status" value="1"/>
</dbReference>
<sequence length="245" mass="25985">MTDFTIYPAIDIRGGKCVRLLQGDYDKETVYGDSPFAMASSFEKKGAKWIHMVDLDGAKKGEPVNHTEVLRAASELDASVQVGGGIRTPQDVKTYLEAGVSRVILGSSAISDPGFVKEMLNEYGGARIAIGIDARDGYVATHGWLQTSEVKAEELGAELAAQGAETFIMTDISRDGMMSGPNVEAIANLGQATGKQVIASGGVSSMGDLKELISRKNDGIAGAIIGKALYTDKIRLEDAVREVRG</sequence>
<dbReference type="OrthoDB" id="9807749at2"/>
<dbReference type="NCBIfam" id="TIGR00007">
    <property type="entry name" value="1-(5-phosphoribosyl)-5-[(5-phosphoribosylamino)methylideneamino]imidazole-4-carboxamide isomerase"/>
    <property type="match status" value="1"/>
</dbReference>
<evidence type="ECO:0000256" key="9">
    <source>
        <dbReference type="ARBA" id="ARBA00023102"/>
    </source>
</evidence>
<evidence type="ECO:0000256" key="14">
    <source>
        <dbReference type="RuleBase" id="RU003658"/>
    </source>
</evidence>
<evidence type="ECO:0000256" key="13">
    <source>
        <dbReference type="RuleBase" id="RU003657"/>
    </source>
</evidence>
<dbReference type="EC" id="5.3.1.16" evidence="5 12"/>
<keyword evidence="7 12" id="KW-0963">Cytoplasm</keyword>
<evidence type="ECO:0000256" key="8">
    <source>
        <dbReference type="ARBA" id="ARBA00022605"/>
    </source>
</evidence>
<name>A0A1H9X8A1_9BACI</name>
<dbReference type="InterPro" id="IPR044524">
    <property type="entry name" value="Isoase_HisA-like"/>
</dbReference>
<keyword evidence="16" id="KW-1185">Reference proteome</keyword>
<comment type="pathway">
    <text evidence="3 12 14">Amino-acid biosynthesis; L-histidine biosynthesis; L-histidine from 5-phospho-alpha-D-ribose 1-diphosphate: step 4/9.</text>
</comment>
<dbReference type="InterPro" id="IPR013785">
    <property type="entry name" value="Aldolase_TIM"/>
</dbReference>
<dbReference type="GO" id="GO:0005737">
    <property type="term" value="C:cytoplasm"/>
    <property type="evidence" value="ECO:0007669"/>
    <property type="project" value="UniProtKB-SubCell"/>
</dbReference>
<keyword evidence="10 12" id="KW-0413">Isomerase</keyword>
<dbReference type="GO" id="GO:0000162">
    <property type="term" value="P:L-tryptophan biosynthetic process"/>
    <property type="evidence" value="ECO:0007669"/>
    <property type="project" value="TreeGrafter"/>
</dbReference>
<evidence type="ECO:0000256" key="4">
    <source>
        <dbReference type="ARBA" id="ARBA00009667"/>
    </source>
</evidence>
<reference evidence="16" key="1">
    <citation type="submission" date="2016-10" db="EMBL/GenBank/DDBJ databases">
        <authorList>
            <person name="Varghese N."/>
            <person name="Submissions S."/>
        </authorList>
    </citation>
    <scope>NUCLEOTIDE SEQUENCE [LARGE SCALE GENOMIC DNA]</scope>
    <source>
        <strain evidence="16">S9</strain>
    </source>
</reference>
<feature type="active site" description="Proton acceptor" evidence="12">
    <location>
        <position position="11"/>
    </location>
</feature>
<dbReference type="InterPro" id="IPR011060">
    <property type="entry name" value="RibuloseP-bd_barrel"/>
</dbReference>
<dbReference type="InterPro" id="IPR006062">
    <property type="entry name" value="His_biosynth"/>
</dbReference>
<keyword evidence="8 12" id="KW-0028">Amino-acid biosynthesis</keyword>
<feature type="active site" description="Proton donor" evidence="12">
    <location>
        <position position="133"/>
    </location>
</feature>
<dbReference type="CDD" id="cd04732">
    <property type="entry name" value="HisA"/>
    <property type="match status" value="1"/>
</dbReference>
<evidence type="ECO:0000256" key="6">
    <source>
        <dbReference type="ARBA" id="ARBA00018464"/>
    </source>
</evidence>
<protein>
    <recommendedName>
        <fullName evidence="6 12">1-(5-phosphoribosyl)-5-[(5-phosphoribosylamino)methylideneamino] imidazole-4-carboxamide isomerase</fullName>
        <ecNumber evidence="5 12">5.3.1.16</ecNumber>
    </recommendedName>
    <alternativeName>
        <fullName evidence="11 12">Phosphoribosylformimino-5-aminoimidazole carboxamide ribotide isomerase</fullName>
    </alternativeName>
</protein>
<evidence type="ECO:0000256" key="11">
    <source>
        <dbReference type="ARBA" id="ARBA00030547"/>
    </source>
</evidence>
<comment type="catalytic activity">
    <reaction evidence="1 12 14">
        <text>1-(5-phospho-beta-D-ribosyl)-5-[(5-phospho-beta-D-ribosylamino)methylideneamino]imidazole-4-carboxamide = 5-[(5-phospho-1-deoxy-D-ribulos-1-ylimino)methylamino]-1-(5-phospho-beta-D-ribosyl)imidazole-4-carboxamide</text>
        <dbReference type="Rhea" id="RHEA:15469"/>
        <dbReference type="ChEBI" id="CHEBI:58435"/>
        <dbReference type="ChEBI" id="CHEBI:58525"/>
        <dbReference type="EC" id="5.3.1.16"/>
    </reaction>
</comment>
<evidence type="ECO:0000256" key="7">
    <source>
        <dbReference type="ARBA" id="ARBA00022490"/>
    </source>
</evidence>
<comment type="subcellular location">
    <subcellularLocation>
        <location evidence="2 12 14">Cytoplasm</location>
    </subcellularLocation>
</comment>
<dbReference type="HAMAP" id="MF_01014">
    <property type="entry name" value="HisA"/>
    <property type="match status" value="1"/>
</dbReference>
<dbReference type="AlphaFoldDB" id="A0A1H9X8A1"/>
<evidence type="ECO:0000256" key="10">
    <source>
        <dbReference type="ARBA" id="ARBA00023235"/>
    </source>
</evidence>